<feature type="domain" description="Cyclic nucleotide-binding" evidence="4">
    <location>
        <begin position="12"/>
        <end position="130"/>
    </location>
</feature>
<reference evidence="5 6" key="1">
    <citation type="submission" date="2024-02" db="EMBL/GenBank/DDBJ databases">
        <title>Deinococcus caeni NBRC 101312.</title>
        <authorList>
            <person name="Ichikawa N."/>
            <person name="Katano-Makiyama Y."/>
            <person name="Hidaka K."/>
        </authorList>
    </citation>
    <scope>NUCLEOTIDE SEQUENCE [LARGE SCALE GENOMIC DNA]</scope>
    <source>
        <strain evidence="5 6">NBRC 101312</strain>
    </source>
</reference>
<dbReference type="Pfam" id="PF00027">
    <property type="entry name" value="cNMP_binding"/>
    <property type="match status" value="1"/>
</dbReference>
<evidence type="ECO:0000256" key="3">
    <source>
        <dbReference type="SAM" id="MobiDB-lite"/>
    </source>
</evidence>
<dbReference type="PANTHER" id="PTHR48105">
    <property type="entry name" value="THIOREDOXIN REDUCTASE 1-RELATED-RELATED"/>
    <property type="match status" value="1"/>
</dbReference>
<dbReference type="InterPro" id="IPR036188">
    <property type="entry name" value="FAD/NAD-bd_sf"/>
</dbReference>
<evidence type="ECO:0000313" key="6">
    <source>
        <dbReference type="Proteomes" id="UP001423409"/>
    </source>
</evidence>
<sequence>MITPGCLRGLPLFAELDDTLLHAAALDAADVHLNEGEYLIREGDSVAFFVLLEGELAVTKEVRGQPQAVDTYRPGDSFGELPLLLGTPATVDLMARTPARVMRVEGPDFMALLGRSESLAATVMANMKRRVGNLQRVTLEAPQAVTLLVGSADDLSCFGLRDFLSRNQVVFRWLDPGAPALARDIPAGIEDGPLPAVILPGGEVLRRPDVREVARRVGLQVEPTLDRYDVVILGGGPAGLAAAVYGASEGLCTLLVERQAPGGQAGTSSRIENYLGFPTGLSGGELSARALRQARRFGAEVVTREVTALEPSPDGGHTVVLDGDLRVGARSVVITTGVEWRALPLRDAARFVGRGVWYGAARTEAPGTRGKDVYLIGGGNSAGQAALFFSNYARRVSVLIRADRVEKGMSQYLIDQLRAKPNVRICECCEVTALHGDSHLRGLTVHHSDTGQDEAVETDSLFVLIGADARTDWLDGVVLRDERGYVCSGLDLAPQGAWPLDRDPFPLETSAPGVFVAGDVRRGSVKRVASSVGEGSMSIALVHQFLALQDAAGQGPAASPPTTPGRSDRGNPSD</sequence>
<evidence type="ECO:0000259" key="4">
    <source>
        <dbReference type="PROSITE" id="PS50042"/>
    </source>
</evidence>
<dbReference type="PROSITE" id="PS50042">
    <property type="entry name" value="CNMP_BINDING_3"/>
    <property type="match status" value="1"/>
</dbReference>
<protein>
    <submittedName>
        <fullName evidence="5">Ferredoxin--NADP reductase</fullName>
    </submittedName>
</protein>
<dbReference type="Pfam" id="PF07992">
    <property type="entry name" value="Pyr_redox_2"/>
    <property type="match status" value="1"/>
</dbReference>
<evidence type="ECO:0000313" key="5">
    <source>
        <dbReference type="EMBL" id="GAA5439829.1"/>
    </source>
</evidence>
<dbReference type="Proteomes" id="UP001423409">
    <property type="component" value="Unassembled WGS sequence"/>
</dbReference>
<comment type="caution">
    <text evidence="5">The sequence shown here is derived from an EMBL/GenBank/DDBJ whole genome shotgun (WGS) entry which is preliminary data.</text>
</comment>
<evidence type="ECO:0000256" key="1">
    <source>
        <dbReference type="ARBA" id="ARBA00022630"/>
    </source>
</evidence>
<dbReference type="InterPro" id="IPR050097">
    <property type="entry name" value="Ferredoxin-NADP_redctase_2"/>
</dbReference>
<dbReference type="RefSeq" id="WP_345443547.1">
    <property type="nucleotide sequence ID" value="NZ_BAABQU010000013.1"/>
</dbReference>
<dbReference type="InterPro" id="IPR000595">
    <property type="entry name" value="cNMP-bd_dom"/>
</dbReference>
<dbReference type="PRINTS" id="PR00368">
    <property type="entry name" value="FADPNR"/>
</dbReference>
<name>A0ABP9UEL9_9DEIO</name>
<dbReference type="CDD" id="cd00038">
    <property type="entry name" value="CAP_ED"/>
    <property type="match status" value="1"/>
</dbReference>
<dbReference type="InterPro" id="IPR018490">
    <property type="entry name" value="cNMP-bd_dom_sf"/>
</dbReference>
<accession>A0ABP9UEL9</accession>
<dbReference type="Gene3D" id="2.60.120.10">
    <property type="entry name" value="Jelly Rolls"/>
    <property type="match status" value="1"/>
</dbReference>
<keyword evidence="2" id="KW-0560">Oxidoreductase</keyword>
<dbReference type="SUPFAM" id="SSF51905">
    <property type="entry name" value="FAD/NAD(P)-binding domain"/>
    <property type="match status" value="1"/>
</dbReference>
<dbReference type="InterPro" id="IPR014710">
    <property type="entry name" value="RmlC-like_jellyroll"/>
</dbReference>
<dbReference type="PRINTS" id="PR00469">
    <property type="entry name" value="PNDRDTASEII"/>
</dbReference>
<dbReference type="Gene3D" id="3.50.50.60">
    <property type="entry name" value="FAD/NAD(P)-binding domain"/>
    <property type="match status" value="2"/>
</dbReference>
<organism evidence="5 6">
    <name type="scientific">Deinococcus caeni</name>
    <dbReference type="NCBI Taxonomy" id="569127"/>
    <lineage>
        <taxon>Bacteria</taxon>
        <taxon>Thermotogati</taxon>
        <taxon>Deinococcota</taxon>
        <taxon>Deinococci</taxon>
        <taxon>Deinococcales</taxon>
        <taxon>Deinococcaceae</taxon>
        <taxon>Deinococcus</taxon>
    </lineage>
</organism>
<gene>
    <name evidence="5" type="ORF">Dcae01_01336</name>
</gene>
<dbReference type="EMBL" id="BAABQU010000013">
    <property type="protein sequence ID" value="GAA5439829.1"/>
    <property type="molecule type" value="Genomic_DNA"/>
</dbReference>
<proteinExistence type="predicted"/>
<dbReference type="SMART" id="SM00100">
    <property type="entry name" value="cNMP"/>
    <property type="match status" value="1"/>
</dbReference>
<keyword evidence="6" id="KW-1185">Reference proteome</keyword>
<keyword evidence="1" id="KW-0285">Flavoprotein</keyword>
<evidence type="ECO:0000256" key="2">
    <source>
        <dbReference type="ARBA" id="ARBA00023002"/>
    </source>
</evidence>
<feature type="region of interest" description="Disordered" evidence="3">
    <location>
        <begin position="552"/>
        <end position="574"/>
    </location>
</feature>
<dbReference type="SUPFAM" id="SSF51206">
    <property type="entry name" value="cAMP-binding domain-like"/>
    <property type="match status" value="1"/>
</dbReference>
<dbReference type="InterPro" id="IPR023753">
    <property type="entry name" value="FAD/NAD-binding_dom"/>
</dbReference>